<dbReference type="PANTHER" id="PTHR42939:SF1">
    <property type="entry name" value="ABC TRANSPORTER ATP-BINDING PROTEIN ALBC-RELATED"/>
    <property type="match status" value="1"/>
</dbReference>
<proteinExistence type="predicted"/>
<name>A0A1G9MNX8_9FIRM</name>
<evidence type="ECO:0000256" key="2">
    <source>
        <dbReference type="ARBA" id="ARBA00022741"/>
    </source>
</evidence>
<evidence type="ECO:0000313" key="6">
    <source>
        <dbReference type="Proteomes" id="UP000199068"/>
    </source>
</evidence>
<dbReference type="InterPro" id="IPR003593">
    <property type="entry name" value="AAA+_ATPase"/>
</dbReference>
<evidence type="ECO:0000259" key="4">
    <source>
        <dbReference type="PROSITE" id="PS50893"/>
    </source>
</evidence>
<dbReference type="InterPro" id="IPR051782">
    <property type="entry name" value="ABC_Transporter_VariousFunc"/>
</dbReference>
<dbReference type="InterPro" id="IPR027417">
    <property type="entry name" value="P-loop_NTPase"/>
</dbReference>
<dbReference type="CDD" id="cd03230">
    <property type="entry name" value="ABC_DR_subfamily_A"/>
    <property type="match status" value="1"/>
</dbReference>
<reference evidence="5 6" key="1">
    <citation type="submission" date="2016-10" db="EMBL/GenBank/DDBJ databases">
        <authorList>
            <person name="de Groot N.N."/>
        </authorList>
    </citation>
    <scope>NUCLEOTIDE SEQUENCE [LARGE SCALE GENOMIC DNA]</scope>
    <source>
        <strain evidence="5 6">DSM 797</strain>
    </source>
</reference>
<dbReference type="EMBL" id="FNGW01000003">
    <property type="protein sequence ID" value="SDL75365.1"/>
    <property type="molecule type" value="Genomic_DNA"/>
</dbReference>
<dbReference type="Pfam" id="PF00005">
    <property type="entry name" value="ABC_tran"/>
    <property type="match status" value="1"/>
</dbReference>
<dbReference type="PANTHER" id="PTHR42939">
    <property type="entry name" value="ABC TRANSPORTER ATP-BINDING PROTEIN ALBC-RELATED"/>
    <property type="match status" value="1"/>
</dbReference>
<keyword evidence="2" id="KW-0547">Nucleotide-binding</keyword>
<dbReference type="SMART" id="SM00382">
    <property type="entry name" value="AAA"/>
    <property type="match status" value="1"/>
</dbReference>
<evidence type="ECO:0000256" key="3">
    <source>
        <dbReference type="ARBA" id="ARBA00022840"/>
    </source>
</evidence>
<dbReference type="Gene3D" id="3.40.50.300">
    <property type="entry name" value="P-loop containing nucleotide triphosphate hydrolases"/>
    <property type="match status" value="1"/>
</dbReference>
<feature type="domain" description="ABC transporter" evidence="4">
    <location>
        <begin position="1"/>
        <end position="224"/>
    </location>
</feature>
<dbReference type="PROSITE" id="PS50893">
    <property type="entry name" value="ABC_TRANSPORTER_2"/>
    <property type="match status" value="1"/>
</dbReference>
<accession>A0A1G9MNX8</accession>
<keyword evidence="6" id="KW-1185">Reference proteome</keyword>
<keyword evidence="3 5" id="KW-0067">ATP-binding</keyword>
<keyword evidence="1" id="KW-0813">Transport</keyword>
<dbReference type="AlphaFoldDB" id="A0A1G9MNX8"/>
<dbReference type="InterPro" id="IPR003439">
    <property type="entry name" value="ABC_transporter-like_ATP-bd"/>
</dbReference>
<dbReference type="RefSeq" id="WP_092724977.1">
    <property type="nucleotide sequence ID" value="NZ_FNGW01000003.1"/>
</dbReference>
<dbReference type="GO" id="GO:0005524">
    <property type="term" value="F:ATP binding"/>
    <property type="evidence" value="ECO:0007669"/>
    <property type="project" value="UniProtKB-KW"/>
</dbReference>
<sequence>MIQVDIKERKIKNKVILKDINFKVSKGEIIGLVGENGAGKSSTMKAITGLTKNFKGSITYNNKPVEQNLAVSSFIEYPKFIDNLTGKENIDYFSTLANRKISSNLKDLMSAWGLDKHLNNKAKNYSLGTKQKLGLIITLLFNRPFYVIDEPTNGMDDDSRRHLFDYLKFLKSQNIGILISSHNLNDVNEICDRIIKISNGTIEDSNYNFKKLITMNIPNSDKKVISKYFNIVSSDNDMVTVEYDNDFIKNLSLINSEYKEIDLISINNYYNN</sequence>
<dbReference type="SUPFAM" id="SSF52540">
    <property type="entry name" value="P-loop containing nucleoside triphosphate hydrolases"/>
    <property type="match status" value="1"/>
</dbReference>
<protein>
    <submittedName>
        <fullName evidence="5">ABC-2 type transport system ATP-binding protein</fullName>
    </submittedName>
</protein>
<evidence type="ECO:0000313" key="5">
    <source>
        <dbReference type="EMBL" id="SDL75365.1"/>
    </source>
</evidence>
<dbReference type="GO" id="GO:0016887">
    <property type="term" value="F:ATP hydrolysis activity"/>
    <property type="evidence" value="ECO:0007669"/>
    <property type="project" value="InterPro"/>
</dbReference>
<evidence type="ECO:0000256" key="1">
    <source>
        <dbReference type="ARBA" id="ARBA00022448"/>
    </source>
</evidence>
<organism evidence="5 6">
    <name type="scientific">Romboutsia lituseburensis DSM 797</name>
    <dbReference type="NCBI Taxonomy" id="1121325"/>
    <lineage>
        <taxon>Bacteria</taxon>
        <taxon>Bacillati</taxon>
        <taxon>Bacillota</taxon>
        <taxon>Clostridia</taxon>
        <taxon>Peptostreptococcales</taxon>
        <taxon>Peptostreptococcaceae</taxon>
        <taxon>Romboutsia</taxon>
    </lineage>
</organism>
<gene>
    <name evidence="5" type="ORF">SAMN04515677_103280</name>
</gene>
<dbReference type="Proteomes" id="UP000199068">
    <property type="component" value="Unassembled WGS sequence"/>
</dbReference>
<dbReference type="STRING" id="1121325.SAMN04515677_103280"/>